<comment type="caution">
    <text evidence="2">The sequence shown here is derived from an EMBL/GenBank/DDBJ whole genome shotgun (WGS) entry which is preliminary data.</text>
</comment>
<reference evidence="2" key="2">
    <citation type="submission" date="2021-12" db="EMBL/GenBank/DDBJ databases">
        <title>Resequencing data analysis of finger millet.</title>
        <authorList>
            <person name="Hatakeyama M."/>
            <person name="Aluri S."/>
            <person name="Balachadran M.T."/>
            <person name="Sivarajan S.R."/>
            <person name="Poveda L."/>
            <person name="Shimizu-Inatsugi R."/>
            <person name="Schlapbach R."/>
            <person name="Sreeman S.M."/>
            <person name="Shimizu K.K."/>
        </authorList>
    </citation>
    <scope>NUCLEOTIDE SEQUENCE</scope>
</reference>
<feature type="domain" description="DUF6598" evidence="1">
    <location>
        <begin position="158"/>
        <end position="396"/>
    </location>
</feature>
<sequence>MVSLEDRIREYEGKPSIKQTTRVLTDDDSDDCTDLEPFFFDEAEAIADHARRAGREKHKEKIMNALDRILEYDPKQGRVVFTKIDFVNLMTFDHDQESPLGPMRDTDASIDIVDDTFSVCKQARKKHLFQGDDESANALTTGSFDDVSERLFVPCNSANVLSVKIASSDVGFPIEVYGTVIARDSLDQKCVYLFRRDRDHSHIILTKDEELILIGPKRGLALTDAIYFEIDLKIKGDDGQRKNDKQLSKGYLTLNGVSRHFQDEMEVESYPLDSMLSKVVVTCAVEKRAVEATVAIEVVKGKFCGEITACTTNIRDSLVLHDSRLMTAEIMTGEGVVPLLRRVVAVGLKEKLVVTIAPAGVCKAERKHTISKFTPRVNGGDEKERVCGSLEMRVRVTWSIISRVYLY</sequence>
<protein>
    <recommendedName>
        <fullName evidence="1">DUF6598 domain-containing protein</fullName>
    </recommendedName>
</protein>
<evidence type="ECO:0000313" key="3">
    <source>
        <dbReference type="Proteomes" id="UP001054889"/>
    </source>
</evidence>
<evidence type="ECO:0000313" key="2">
    <source>
        <dbReference type="EMBL" id="GJN36345.1"/>
    </source>
</evidence>
<accession>A0AAV5FPI3</accession>
<name>A0AAV5FPI3_ELECO</name>
<organism evidence="2 3">
    <name type="scientific">Eleusine coracana subsp. coracana</name>
    <dbReference type="NCBI Taxonomy" id="191504"/>
    <lineage>
        <taxon>Eukaryota</taxon>
        <taxon>Viridiplantae</taxon>
        <taxon>Streptophyta</taxon>
        <taxon>Embryophyta</taxon>
        <taxon>Tracheophyta</taxon>
        <taxon>Spermatophyta</taxon>
        <taxon>Magnoliopsida</taxon>
        <taxon>Liliopsida</taxon>
        <taxon>Poales</taxon>
        <taxon>Poaceae</taxon>
        <taxon>PACMAD clade</taxon>
        <taxon>Chloridoideae</taxon>
        <taxon>Cynodonteae</taxon>
        <taxon>Eleusininae</taxon>
        <taxon>Eleusine</taxon>
    </lineage>
</organism>
<dbReference type="InterPro" id="IPR046533">
    <property type="entry name" value="DUF6598"/>
</dbReference>
<dbReference type="PANTHER" id="PTHR33065">
    <property type="entry name" value="OS07G0486400 PROTEIN"/>
    <property type="match status" value="1"/>
</dbReference>
<dbReference type="Pfam" id="PF20241">
    <property type="entry name" value="DUF6598"/>
    <property type="match status" value="1"/>
</dbReference>
<dbReference type="Proteomes" id="UP001054889">
    <property type="component" value="Unassembled WGS sequence"/>
</dbReference>
<gene>
    <name evidence="2" type="primary">gb25194</name>
    <name evidence="2" type="ORF">PR202_gb25194</name>
</gene>
<proteinExistence type="predicted"/>
<keyword evidence="3" id="KW-1185">Reference proteome</keyword>
<dbReference type="AlphaFoldDB" id="A0AAV5FPI3"/>
<dbReference type="EMBL" id="BQKI01000088">
    <property type="protein sequence ID" value="GJN36345.1"/>
    <property type="molecule type" value="Genomic_DNA"/>
</dbReference>
<dbReference type="PANTHER" id="PTHR33065:SF206">
    <property type="entry name" value="OS12G0619700 PROTEIN"/>
    <property type="match status" value="1"/>
</dbReference>
<evidence type="ECO:0000259" key="1">
    <source>
        <dbReference type="Pfam" id="PF20241"/>
    </source>
</evidence>
<reference evidence="2" key="1">
    <citation type="journal article" date="2018" name="DNA Res.">
        <title>Multiple hybrid de novo genome assembly of finger millet, an orphan allotetraploid crop.</title>
        <authorList>
            <person name="Hatakeyama M."/>
            <person name="Aluri S."/>
            <person name="Balachadran M.T."/>
            <person name="Sivarajan S.R."/>
            <person name="Patrignani A."/>
            <person name="Gruter S."/>
            <person name="Poveda L."/>
            <person name="Shimizu-Inatsugi R."/>
            <person name="Baeten J."/>
            <person name="Francoijs K.J."/>
            <person name="Nataraja K.N."/>
            <person name="Reddy Y.A.N."/>
            <person name="Phadnis S."/>
            <person name="Ravikumar R.L."/>
            <person name="Schlapbach R."/>
            <person name="Sreeman S.M."/>
            <person name="Shimizu K.K."/>
        </authorList>
    </citation>
    <scope>NUCLEOTIDE SEQUENCE</scope>
</reference>